<dbReference type="Proteomes" id="UP000298061">
    <property type="component" value="Unassembled WGS sequence"/>
</dbReference>
<keyword evidence="3" id="KW-1185">Reference proteome</keyword>
<dbReference type="OrthoDB" id="3224585at2759"/>
<dbReference type="AlphaFoldDB" id="A0A4Z0A9W6"/>
<sequence>MASSDTPYRRHSKERRRSRSTDEAHVFKKPVQVVRRPLVTDHNISEDYMRNPPDNFDPSLAEAWTAESEGPTERQMRAEERVAANLRATEKEEREEREEREKREAEVEKERSRGKSPGRSWRGLPEIRGMEQL</sequence>
<feature type="region of interest" description="Disordered" evidence="1">
    <location>
        <begin position="44"/>
        <end position="133"/>
    </location>
</feature>
<dbReference type="EMBL" id="SFCI01000006">
    <property type="protein sequence ID" value="TFY83862.1"/>
    <property type="molecule type" value="Genomic_DNA"/>
</dbReference>
<organism evidence="2 3">
    <name type="scientific">Hericium alpestre</name>
    <dbReference type="NCBI Taxonomy" id="135208"/>
    <lineage>
        <taxon>Eukaryota</taxon>
        <taxon>Fungi</taxon>
        <taxon>Dikarya</taxon>
        <taxon>Basidiomycota</taxon>
        <taxon>Agaricomycotina</taxon>
        <taxon>Agaricomycetes</taxon>
        <taxon>Russulales</taxon>
        <taxon>Hericiaceae</taxon>
        <taxon>Hericium</taxon>
    </lineage>
</organism>
<name>A0A4Z0A9W6_9AGAM</name>
<evidence type="ECO:0000313" key="2">
    <source>
        <dbReference type="EMBL" id="TFY83862.1"/>
    </source>
</evidence>
<feature type="compositionally biased region" description="Basic residues" evidence="1">
    <location>
        <begin position="9"/>
        <end position="18"/>
    </location>
</feature>
<gene>
    <name evidence="2" type="ORF">EWM64_g146</name>
</gene>
<reference evidence="2 3" key="1">
    <citation type="submission" date="2019-02" db="EMBL/GenBank/DDBJ databases">
        <title>Genome sequencing of the rare red list fungi Hericium alpestre (H. flagellum).</title>
        <authorList>
            <person name="Buettner E."/>
            <person name="Kellner H."/>
        </authorList>
    </citation>
    <scope>NUCLEOTIDE SEQUENCE [LARGE SCALE GENOMIC DNA]</scope>
    <source>
        <strain evidence="2 3">DSM 108284</strain>
    </source>
</reference>
<feature type="region of interest" description="Disordered" evidence="1">
    <location>
        <begin position="1"/>
        <end position="29"/>
    </location>
</feature>
<accession>A0A4Z0A9W6</accession>
<proteinExistence type="predicted"/>
<evidence type="ECO:0000256" key="1">
    <source>
        <dbReference type="SAM" id="MobiDB-lite"/>
    </source>
</evidence>
<evidence type="ECO:0000313" key="3">
    <source>
        <dbReference type="Proteomes" id="UP000298061"/>
    </source>
</evidence>
<comment type="caution">
    <text evidence="2">The sequence shown here is derived from an EMBL/GenBank/DDBJ whole genome shotgun (WGS) entry which is preliminary data.</text>
</comment>
<feature type="compositionally biased region" description="Basic and acidic residues" evidence="1">
    <location>
        <begin position="71"/>
        <end position="113"/>
    </location>
</feature>
<protein>
    <submittedName>
        <fullName evidence="2">Uncharacterized protein</fullName>
    </submittedName>
</protein>